<evidence type="ECO:0000313" key="1">
    <source>
        <dbReference type="EMBL" id="KAF0499721.1"/>
    </source>
</evidence>
<sequence length="252" mass="28702">MDSNKLHELGYTYQHGFGVEKDEKEAFENYMKAVELGNAVAINYVGFCYRHGIGVEKDEKKAFEYFMKVAELGNTQAIYNVGIYYHNGIGVEKDEKKAFDYYMKAAEFGNAQAIYNVGFCYGRGIGVEKDEKKAFEYFMKAADMSHAGGIFAVGRRAFDGIPFDINLQFKIINGTRPECTRAPEFYVRLSSSCMDNDPNKRPTSAIIVNEVARWLDEMNQDDNDIKNRILEADKIKPEPSNQNIRIIIILVN</sequence>
<keyword evidence="1" id="KW-0418">Kinase</keyword>
<dbReference type="InterPro" id="IPR052945">
    <property type="entry name" value="Mitotic_Regulator"/>
</dbReference>
<reference evidence="1 2" key="1">
    <citation type="journal article" date="2019" name="Environ. Microbiol.">
        <title>At the nexus of three kingdoms: the genome of the mycorrhizal fungus Gigaspora margarita provides insights into plant, endobacterial and fungal interactions.</title>
        <authorList>
            <person name="Venice F."/>
            <person name="Ghignone S."/>
            <person name="Salvioli di Fossalunga A."/>
            <person name="Amselem J."/>
            <person name="Novero M."/>
            <person name="Xianan X."/>
            <person name="Sedzielewska Toro K."/>
            <person name="Morin E."/>
            <person name="Lipzen A."/>
            <person name="Grigoriev I.V."/>
            <person name="Henrissat B."/>
            <person name="Martin F.M."/>
            <person name="Bonfante P."/>
        </authorList>
    </citation>
    <scope>NUCLEOTIDE SEQUENCE [LARGE SCALE GENOMIC DNA]</scope>
    <source>
        <strain evidence="1 2">BEG34</strain>
    </source>
</reference>
<accession>A0A8H4AIH8</accession>
<organism evidence="1 2">
    <name type="scientific">Gigaspora margarita</name>
    <dbReference type="NCBI Taxonomy" id="4874"/>
    <lineage>
        <taxon>Eukaryota</taxon>
        <taxon>Fungi</taxon>
        <taxon>Fungi incertae sedis</taxon>
        <taxon>Mucoromycota</taxon>
        <taxon>Glomeromycotina</taxon>
        <taxon>Glomeromycetes</taxon>
        <taxon>Diversisporales</taxon>
        <taxon>Gigasporaceae</taxon>
        <taxon>Gigaspora</taxon>
    </lineage>
</organism>
<protein>
    <submittedName>
        <fullName evidence="1">Calmodulin-dependent protein kinase</fullName>
    </submittedName>
</protein>
<dbReference type="Pfam" id="PF08238">
    <property type="entry name" value="Sel1"/>
    <property type="match status" value="4"/>
</dbReference>
<dbReference type="SMART" id="SM00671">
    <property type="entry name" value="SEL1"/>
    <property type="match status" value="4"/>
</dbReference>
<dbReference type="InterPro" id="IPR011990">
    <property type="entry name" value="TPR-like_helical_dom_sf"/>
</dbReference>
<gene>
    <name evidence="1" type="ORF">F8M41_020433</name>
</gene>
<dbReference type="InterPro" id="IPR006597">
    <property type="entry name" value="Sel1-like"/>
</dbReference>
<dbReference type="PANTHER" id="PTHR43628:SF1">
    <property type="entry name" value="CHITIN SYNTHASE REGULATORY FACTOR 2-RELATED"/>
    <property type="match status" value="1"/>
</dbReference>
<dbReference type="SUPFAM" id="SSF81901">
    <property type="entry name" value="HCP-like"/>
    <property type="match status" value="1"/>
</dbReference>
<evidence type="ECO:0000313" key="2">
    <source>
        <dbReference type="Proteomes" id="UP000439903"/>
    </source>
</evidence>
<keyword evidence="2" id="KW-1185">Reference proteome</keyword>
<dbReference type="Proteomes" id="UP000439903">
    <property type="component" value="Unassembled WGS sequence"/>
</dbReference>
<dbReference type="AlphaFoldDB" id="A0A8H4AIH8"/>
<name>A0A8H4AIH8_GIGMA</name>
<dbReference type="OrthoDB" id="2384430at2759"/>
<dbReference type="Gene3D" id="1.25.40.10">
    <property type="entry name" value="Tetratricopeptide repeat domain"/>
    <property type="match status" value="1"/>
</dbReference>
<dbReference type="EMBL" id="WTPW01000561">
    <property type="protein sequence ID" value="KAF0499721.1"/>
    <property type="molecule type" value="Genomic_DNA"/>
</dbReference>
<dbReference type="GO" id="GO:0016301">
    <property type="term" value="F:kinase activity"/>
    <property type="evidence" value="ECO:0007669"/>
    <property type="project" value="UniProtKB-KW"/>
</dbReference>
<comment type="caution">
    <text evidence="1">The sequence shown here is derived from an EMBL/GenBank/DDBJ whole genome shotgun (WGS) entry which is preliminary data.</text>
</comment>
<proteinExistence type="predicted"/>
<dbReference type="PANTHER" id="PTHR43628">
    <property type="entry name" value="ACTIVATOR OF C KINASE PROTEIN 1-RELATED"/>
    <property type="match status" value="1"/>
</dbReference>
<keyword evidence="1" id="KW-0808">Transferase</keyword>